<dbReference type="GeneID" id="109461874"/>
<dbReference type="SUPFAM" id="SSF55770">
    <property type="entry name" value="Profilin (actin-binding protein)"/>
    <property type="match status" value="1"/>
</dbReference>
<dbReference type="RefSeq" id="XP_019613903.1">
    <property type="nucleotide sequence ID" value="XM_019758344.1"/>
</dbReference>
<keyword evidence="1" id="KW-1185">Reference proteome</keyword>
<protein>
    <submittedName>
        <fullName evidence="2">Uncharacterized protein LOC109461874</fullName>
    </submittedName>
</protein>
<dbReference type="InterPro" id="IPR048278">
    <property type="entry name" value="PFN"/>
</dbReference>
<dbReference type="GO" id="GO:0003779">
    <property type="term" value="F:actin binding"/>
    <property type="evidence" value="ECO:0007669"/>
    <property type="project" value="InterPro"/>
</dbReference>
<sequence length="146" mass="16328">MAVPQHQTPAAVPWEDFVHINLLQYGAVKGVALFGCHGNLVYSQGCLSDGRDRELWGQVKDLFTKLPPEEERQVNRVLTIPMGQRSANFRIYQMTENSAYGTTERQRHGVVVCHLPLGILVALHEERFPASKAVSVVENFCGLLRA</sequence>
<proteinExistence type="predicted"/>
<dbReference type="AlphaFoldDB" id="A0A6P4XPB2"/>
<dbReference type="Pfam" id="PF00235">
    <property type="entry name" value="Profilin"/>
    <property type="match status" value="1"/>
</dbReference>
<name>A0A6P4XPB2_BRABE</name>
<evidence type="ECO:0000313" key="2">
    <source>
        <dbReference type="RefSeq" id="XP_019613903.1"/>
    </source>
</evidence>
<dbReference type="Proteomes" id="UP000515135">
    <property type="component" value="Unplaced"/>
</dbReference>
<reference evidence="2" key="1">
    <citation type="submission" date="2025-08" db="UniProtKB">
        <authorList>
            <consortium name="RefSeq"/>
        </authorList>
    </citation>
    <scope>IDENTIFICATION</scope>
    <source>
        <tissue evidence="2">Gonad</tissue>
    </source>
</reference>
<dbReference type="OrthoDB" id="9973488at2759"/>
<accession>A0A6P4XPB2</accession>
<dbReference type="Gene3D" id="3.30.450.30">
    <property type="entry name" value="Dynein light chain 2a, cytoplasmic"/>
    <property type="match status" value="1"/>
</dbReference>
<gene>
    <name evidence="2" type="primary">LOC109461874</name>
</gene>
<dbReference type="InterPro" id="IPR036140">
    <property type="entry name" value="PFN_sf"/>
</dbReference>
<dbReference type="KEGG" id="bbel:109461874"/>
<evidence type="ECO:0000313" key="1">
    <source>
        <dbReference type="Proteomes" id="UP000515135"/>
    </source>
</evidence>
<organism evidence="1 2">
    <name type="scientific">Branchiostoma belcheri</name>
    <name type="common">Amphioxus</name>
    <dbReference type="NCBI Taxonomy" id="7741"/>
    <lineage>
        <taxon>Eukaryota</taxon>
        <taxon>Metazoa</taxon>
        <taxon>Chordata</taxon>
        <taxon>Cephalochordata</taxon>
        <taxon>Leptocardii</taxon>
        <taxon>Amphioxiformes</taxon>
        <taxon>Branchiostomatidae</taxon>
        <taxon>Branchiostoma</taxon>
    </lineage>
</organism>